<dbReference type="InterPro" id="IPR011050">
    <property type="entry name" value="Pectin_lyase_fold/virulence"/>
</dbReference>
<reference evidence="1 2" key="1">
    <citation type="submission" date="2016-08" db="EMBL/GenBank/DDBJ databases">
        <title>Genomes of anaerobic fungi encode conserved fungal cellulosomes for biomass hydrolysis.</title>
        <authorList>
            <consortium name="DOE Joint Genome Institute"/>
            <person name="Haitjema C.H."/>
            <person name="Gilmore S.P."/>
            <person name="Henske J.K."/>
            <person name="Solomon K.V."/>
            <person name="De Groot R."/>
            <person name="Kuo A."/>
            <person name="Mondo S.J."/>
            <person name="Salamov A.A."/>
            <person name="Labutti K."/>
            <person name="Zhao Z."/>
            <person name="Chiniquy J."/>
            <person name="Barry K."/>
            <person name="Brewer H.M."/>
            <person name="Purvine S.O."/>
            <person name="Wright A.T."/>
            <person name="Boxma B."/>
            <person name="Van Alen T."/>
            <person name="Hackstein J.H."/>
            <person name="Baker S.E."/>
            <person name="Grigoriev I.V."/>
            <person name="O'Malley M.A."/>
        </authorList>
    </citation>
    <scope>NUCLEOTIDE SEQUENCE [LARGE SCALE GENOMIC DNA]</scope>
    <source>
        <strain evidence="2">finn</strain>
    </source>
</reference>
<dbReference type="SUPFAM" id="SSF51126">
    <property type="entry name" value="Pectin lyase-like"/>
    <property type="match status" value="1"/>
</dbReference>
<evidence type="ECO:0000313" key="1">
    <source>
        <dbReference type="EMBL" id="ORX42314.1"/>
    </source>
</evidence>
<comment type="caution">
    <text evidence="1">The sequence shown here is derived from an EMBL/GenBank/DDBJ whole genome shotgun (WGS) entry which is preliminary data.</text>
</comment>
<gene>
    <name evidence="1" type="ORF">BCR36DRAFT_374627</name>
</gene>
<accession>A0A1Y1UXQ7</accession>
<dbReference type="AlphaFoldDB" id="A0A1Y1UXQ7"/>
<dbReference type="Proteomes" id="UP000193719">
    <property type="component" value="Unassembled WGS sequence"/>
</dbReference>
<evidence type="ECO:0008006" key="3">
    <source>
        <dbReference type="Google" id="ProtNLM"/>
    </source>
</evidence>
<name>A0A1Y1UXQ7_9FUNG</name>
<keyword evidence="2" id="KW-1185">Reference proteome</keyword>
<dbReference type="EMBL" id="MCFH01000067">
    <property type="protein sequence ID" value="ORX42314.1"/>
    <property type="molecule type" value="Genomic_DNA"/>
</dbReference>
<evidence type="ECO:0000313" key="2">
    <source>
        <dbReference type="Proteomes" id="UP000193719"/>
    </source>
</evidence>
<reference evidence="1 2" key="2">
    <citation type="submission" date="2016-08" db="EMBL/GenBank/DDBJ databases">
        <title>Pervasive Adenine N6-methylation of Active Genes in Fungi.</title>
        <authorList>
            <consortium name="DOE Joint Genome Institute"/>
            <person name="Mondo S.J."/>
            <person name="Dannebaum R.O."/>
            <person name="Kuo R.C."/>
            <person name="Labutti K."/>
            <person name="Haridas S."/>
            <person name="Kuo A."/>
            <person name="Salamov A."/>
            <person name="Ahrendt S.R."/>
            <person name="Lipzen A."/>
            <person name="Sullivan W."/>
            <person name="Andreopoulos W.B."/>
            <person name="Clum A."/>
            <person name="Lindquist E."/>
            <person name="Daum C."/>
            <person name="Ramamoorthy G.K."/>
            <person name="Gryganskyi A."/>
            <person name="Culley D."/>
            <person name="Magnuson J.K."/>
            <person name="James T.Y."/>
            <person name="O'Malley M.A."/>
            <person name="Stajich J.E."/>
            <person name="Spatafora J.W."/>
            <person name="Visel A."/>
            <person name="Grigoriev I.V."/>
        </authorList>
    </citation>
    <scope>NUCLEOTIDE SEQUENCE [LARGE SCALE GENOMIC DNA]</scope>
    <source>
        <strain evidence="2">finn</strain>
    </source>
</reference>
<proteinExistence type="predicted"/>
<organism evidence="1 2">
    <name type="scientific">Piromyces finnis</name>
    <dbReference type="NCBI Taxonomy" id="1754191"/>
    <lineage>
        <taxon>Eukaryota</taxon>
        <taxon>Fungi</taxon>
        <taxon>Fungi incertae sedis</taxon>
        <taxon>Chytridiomycota</taxon>
        <taxon>Chytridiomycota incertae sedis</taxon>
        <taxon>Neocallimastigomycetes</taxon>
        <taxon>Neocallimastigales</taxon>
        <taxon>Neocallimastigaceae</taxon>
        <taxon>Piromyces</taxon>
    </lineage>
</organism>
<protein>
    <recommendedName>
        <fullName evidence="3">Right handed beta helix domain-containing protein</fullName>
    </recommendedName>
</protein>
<sequence length="114" mass="12693">MTEYNTKSYTLFNNITIENSIASDSLLYGNNFTDSDFNLRISNSQFLNNGKTLEKDSLSLNPLDVIDMAAPNAIIDNCEFKKNPILTNNGVVSIQAQRKGQVVLSNLIFENNVV</sequence>